<dbReference type="InterPro" id="IPR005311">
    <property type="entry name" value="PBP_dimer"/>
</dbReference>
<sequence length="1022" mass="114248">MVENKIIERFKVIKIFLLCAFAVIIAKMVYMNVVQHEYYTSLAENKTYKEVTIKAARGEIRDRYGRLLAGNTNSFVVQVSSDQLTSKDNDANSIALKIMNKLIENGEEYEDNFPIVIDENGNFSYTYDKNVSDYKEKNNIPSNLNAKETFYYLVDSLIEDGTLKESDRNLNRGELQKKLNSKGYYPPILVTNFEFTEIKNKNDWLESFVKKLDDGTKLEVKNTDSAKVAFKKIRQYYGIDDSLSDQDARKILIVRNLIKSQGYRTYYPITLASNVSEETVSFVEENAVNLSGISISNEPIRYYPNGALASHVLGYVGKIPSQQLDNYLNNKEKSYKSDDIVGLTGIEATQEDNLKGIDGYKKVKVNATGKITDELEVKEPVSGDTVYLTLDMDLQKVAEQGLEKTLQVANNGGIYKSEYGDVSTSGGAKNAKTAAIIAVDIKTGEVLASASYPDYDPNLFVTGISSKDYEKLQPENPNDTLAASPLLNLVTQGVFQPGSTFKMITGMAALENGLDPNYTINDPGVININGQTFADAVWNKSRSNHGSVNLYKAIQESCNVYFGIVGTGTNWLKSGSDPNIKMDSEKILEYAKLFGLNENTGLEDEITEVAGKVPSEEDKINSTKISLRSYLNLNIIDSFTDIDENDDEEMTERIDEIVSWVDETPCPGRGEVMSRLKELNVKEDRIETLSDSILFTYLKFARWTTSDNLNLSIGQGENAYTPSQVVRYVMAIANGGYLTDLTLTKKVVNSDYDTTYESKVVSKKIDFKDSDNLKELIKGMKLVTTEGTAKKYFTNFPVAVAAKSGTAERNDKIPTANEYEYLMKHLSSYGVKKDEVLKVYQQLRKNREAELTKNKIKEIKEQLKSDDLDEETRAELEKELKDGVDEKLADTDKINAAYLRRAIKKVKPTITDETIDKYKETYGDFAWAVAFAPADDPEIAVAAVVPQGTTSTYAFLPIKDVIGYYMVGSKNSDSNSDNKTDTKNTDKENNSTDKNNSDSINNDNSSATGSDNKLNFNVQIKK</sequence>
<keyword evidence="6" id="KW-0133">Cell shape</keyword>
<evidence type="ECO:0000313" key="15">
    <source>
        <dbReference type="EMBL" id="VYT81582.1"/>
    </source>
</evidence>
<dbReference type="Pfam" id="PF03717">
    <property type="entry name" value="PBP_dimer"/>
    <property type="match status" value="1"/>
</dbReference>
<evidence type="ECO:0000256" key="1">
    <source>
        <dbReference type="ARBA" id="ARBA00004167"/>
    </source>
</evidence>
<keyword evidence="4" id="KW-1003">Cell membrane</keyword>
<evidence type="ECO:0000256" key="9">
    <source>
        <dbReference type="ARBA" id="ARBA00023136"/>
    </source>
</evidence>
<accession>A0A6N2ZYE1</accession>
<comment type="similarity">
    <text evidence="3">Belongs to the transpeptidase family.</text>
</comment>
<evidence type="ECO:0000259" key="13">
    <source>
        <dbReference type="Pfam" id="PF00905"/>
    </source>
</evidence>
<name>A0A6N2ZYE1_9FIRM</name>
<feature type="compositionally biased region" description="Polar residues" evidence="11">
    <location>
        <begin position="1007"/>
        <end position="1022"/>
    </location>
</feature>
<feature type="region of interest" description="Disordered" evidence="11">
    <location>
        <begin position="969"/>
        <end position="1022"/>
    </location>
</feature>
<dbReference type="SUPFAM" id="SSF56519">
    <property type="entry name" value="Penicillin binding protein dimerisation domain"/>
    <property type="match status" value="1"/>
</dbReference>
<feature type="domain" description="Penicillin-binding protein transpeptidase" evidence="13">
    <location>
        <begin position="702"/>
        <end position="841"/>
    </location>
</feature>
<dbReference type="Pfam" id="PF00905">
    <property type="entry name" value="Transpeptidase"/>
    <property type="match status" value="2"/>
</dbReference>
<dbReference type="GO" id="GO:0005886">
    <property type="term" value="C:plasma membrane"/>
    <property type="evidence" value="ECO:0007669"/>
    <property type="project" value="UniProtKB-SubCell"/>
</dbReference>
<dbReference type="InterPro" id="IPR012338">
    <property type="entry name" value="Beta-lactam/transpept-like"/>
</dbReference>
<dbReference type="PANTHER" id="PTHR30627:SF2">
    <property type="entry name" value="PEPTIDOGLYCAN D,D-TRANSPEPTIDASE MRDA"/>
    <property type="match status" value="1"/>
</dbReference>
<evidence type="ECO:0000256" key="3">
    <source>
        <dbReference type="ARBA" id="ARBA00007171"/>
    </source>
</evidence>
<dbReference type="EMBL" id="CACRUE010000012">
    <property type="protein sequence ID" value="VYT81582.1"/>
    <property type="molecule type" value="Genomic_DNA"/>
</dbReference>
<dbReference type="AlphaFoldDB" id="A0A6N2ZYE1"/>
<comment type="subcellular location">
    <subcellularLocation>
        <location evidence="2">Cell membrane</location>
    </subcellularLocation>
    <subcellularLocation>
        <location evidence="1">Membrane</location>
        <topology evidence="1">Single-pass membrane protein</topology>
    </subcellularLocation>
</comment>
<dbReference type="Gene3D" id="3.40.710.10">
    <property type="entry name" value="DD-peptidase/beta-lactamase superfamily"/>
    <property type="match status" value="2"/>
</dbReference>
<evidence type="ECO:0000259" key="14">
    <source>
        <dbReference type="Pfam" id="PF03717"/>
    </source>
</evidence>
<evidence type="ECO:0000256" key="7">
    <source>
        <dbReference type="ARBA" id="ARBA00022984"/>
    </source>
</evidence>
<evidence type="ECO:0000256" key="10">
    <source>
        <dbReference type="ARBA" id="ARBA00023316"/>
    </source>
</evidence>
<evidence type="ECO:0000256" key="8">
    <source>
        <dbReference type="ARBA" id="ARBA00022989"/>
    </source>
</evidence>
<dbReference type="InterPro" id="IPR001460">
    <property type="entry name" value="PCN-bd_Tpept"/>
</dbReference>
<evidence type="ECO:0000256" key="4">
    <source>
        <dbReference type="ARBA" id="ARBA00022475"/>
    </source>
</evidence>
<dbReference type="SUPFAM" id="SSF56601">
    <property type="entry name" value="beta-lactamase/transpeptidase-like"/>
    <property type="match status" value="1"/>
</dbReference>
<feature type="transmembrane region" description="Helical" evidence="12">
    <location>
        <begin position="12"/>
        <end position="31"/>
    </location>
</feature>
<gene>
    <name evidence="15" type="primary">spoVD_2</name>
    <name evidence="15" type="ORF">IBLFYP30_00154</name>
</gene>
<feature type="domain" description="Penicillin-binding protein transpeptidase" evidence="13">
    <location>
        <begin position="435"/>
        <end position="616"/>
    </location>
</feature>
<evidence type="ECO:0000256" key="2">
    <source>
        <dbReference type="ARBA" id="ARBA00004236"/>
    </source>
</evidence>
<dbReference type="GO" id="GO:0008658">
    <property type="term" value="F:penicillin binding"/>
    <property type="evidence" value="ECO:0007669"/>
    <property type="project" value="InterPro"/>
</dbReference>
<keyword evidence="8 12" id="KW-1133">Transmembrane helix</keyword>
<dbReference type="Gene3D" id="3.90.1310.10">
    <property type="entry name" value="Penicillin-binding protein 2a (Domain 2)"/>
    <property type="match status" value="2"/>
</dbReference>
<evidence type="ECO:0000256" key="6">
    <source>
        <dbReference type="ARBA" id="ARBA00022960"/>
    </source>
</evidence>
<keyword evidence="10" id="KW-0961">Cell wall biogenesis/degradation</keyword>
<evidence type="ECO:0000256" key="12">
    <source>
        <dbReference type="SAM" id="Phobius"/>
    </source>
</evidence>
<dbReference type="GO" id="GO:0071555">
    <property type="term" value="P:cell wall organization"/>
    <property type="evidence" value="ECO:0007669"/>
    <property type="project" value="UniProtKB-KW"/>
</dbReference>
<feature type="compositionally biased region" description="Basic and acidic residues" evidence="11">
    <location>
        <begin position="976"/>
        <end position="991"/>
    </location>
</feature>
<dbReference type="RefSeq" id="WP_156530654.1">
    <property type="nucleotide sequence ID" value="NZ_CACRUE010000012.1"/>
</dbReference>
<dbReference type="InterPro" id="IPR036138">
    <property type="entry name" value="PBP_dimer_sf"/>
</dbReference>
<keyword evidence="5 12" id="KW-0812">Transmembrane</keyword>
<organism evidence="15">
    <name type="scientific">Intestinibacter bartlettii</name>
    <dbReference type="NCBI Taxonomy" id="261299"/>
    <lineage>
        <taxon>Bacteria</taxon>
        <taxon>Bacillati</taxon>
        <taxon>Bacillota</taxon>
        <taxon>Clostridia</taxon>
        <taxon>Peptostreptococcales</taxon>
        <taxon>Peptostreptococcaceae</taxon>
        <taxon>Intestinibacter</taxon>
    </lineage>
</organism>
<feature type="compositionally biased region" description="Low complexity" evidence="11">
    <location>
        <begin position="992"/>
        <end position="1006"/>
    </location>
</feature>
<evidence type="ECO:0000256" key="11">
    <source>
        <dbReference type="SAM" id="MobiDB-lite"/>
    </source>
</evidence>
<dbReference type="PANTHER" id="PTHR30627">
    <property type="entry name" value="PEPTIDOGLYCAN D,D-TRANSPEPTIDASE"/>
    <property type="match status" value="1"/>
</dbReference>
<protein>
    <submittedName>
        <fullName evidence="15">Stage V sporulation protein D</fullName>
    </submittedName>
</protein>
<keyword evidence="7" id="KW-0573">Peptidoglycan synthesis</keyword>
<proteinExistence type="inferred from homology"/>
<dbReference type="GO" id="GO:0071972">
    <property type="term" value="F:peptidoglycan L,D-transpeptidase activity"/>
    <property type="evidence" value="ECO:0007669"/>
    <property type="project" value="TreeGrafter"/>
</dbReference>
<evidence type="ECO:0000256" key="5">
    <source>
        <dbReference type="ARBA" id="ARBA00022692"/>
    </source>
</evidence>
<reference evidence="15" key="1">
    <citation type="submission" date="2019-11" db="EMBL/GenBank/DDBJ databases">
        <authorList>
            <person name="Feng L."/>
        </authorList>
    </citation>
    <scope>NUCLEOTIDE SEQUENCE</scope>
    <source>
        <strain evidence="15">IbartlettiiLFYP30</strain>
    </source>
</reference>
<dbReference type="InterPro" id="IPR050515">
    <property type="entry name" value="Beta-lactam/transpept"/>
</dbReference>
<feature type="domain" description="Penicillin-binding protein dimerisation" evidence="14">
    <location>
        <begin position="53"/>
        <end position="375"/>
    </location>
</feature>
<dbReference type="GO" id="GO:0008360">
    <property type="term" value="P:regulation of cell shape"/>
    <property type="evidence" value="ECO:0007669"/>
    <property type="project" value="UniProtKB-KW"/>
</dbReference>
<keyword evidence="9 12" id="KW-0472">Membrane</keyword>
<dbReference type="GO" id="GO:0009252">
    <property type="term" value="P:peptidoglycan biosynthetic process"/>
    <property type="evidence" value="ECO:0007669"/>
    <property type="project" value="UniProtKB-KW"/>
</dbReference>